<dbReference type="NCBIfam" id="NF007300">
    <property type="entry name" value="PRK09778.1"/>
    <property type="match status" value="1"/>
</dbReference>
<dbReference type="Proteomes" id="UP000198519">
    <property type="component" value="Unassembled WGS sequence"/>
</dbReference>
<dbReference type="EMBL" id="FOUE01000006">
    <property type="protein sequence ID" value="SFM70236.1"/>
    <property type="molecule type" value="Genomic_DNA"/>
</dbReference>
<name>A0A1I4T0M7_9GAMM</name>
<sequence>METHAILAEKSVSISALRNNPAQYFGDQPIAVLSHNKPAGYVIGAELFEEMMRLIGDREEARAFRGRFRPSGAELAEYCKSSAAALKDAKPENLEEFTKW</sequence>
<evidence type="ECO:0000256" key="1">
    <source>
        <dbReference type="ARBA" id="ARBA00009981"/>
    </source>
</evidence>
<comment type="similarity">
    <text evidence="1">Belongs to the phD/YefM antitoxin family.</text>
</comment>
<accession>A0A1I4T0M7</accession>
<dbReference type="AlphaFoldDB" id="A0A1I4T0M7"/>
<proteinExistence type="inferred from homology"/>
<organism evidence="2 3">
    <name type="scientific">Marinobacter zhejiangensis</name>
    <dbReference type="NCBI Taxonomy" id="488535"/>
    <lineage>
        <taxon>Bacteria</taxon>
        <taxon>Pseudomonadati</taxon>
        <taxon>Pseudomonadota</taxon>
        <taxon>Gammaproteobacteria</taxon>
        <taxon>Pseudomonadales</taxon>
        <taxon>Marinobacteraceae</taxon>
        <taxon>Marinobacter</taxon>
    </lineage>
</organism>
<gene>
    <name evidence="2" type="ORF">SAMN04487963_3423</name>
</gene>
<dbReference type="InterPro" id="IPR036165">
    <property type="entry name" value="YefM-like_sf"/>
</dbReference>
<dbReference type="NCBIfam" id="TIGR01552">
    <property type="entry name" value="phd_fam"/>
    <property type="match status" value="1"/>
</dbReference>
<dbReference type="OrthoDB" id="5297687at2"/>
<dbReference type="RefSeq" id="WP_092025957.1">
    <property type="nucleotide sequence ID" value="NZ_FOUE01000006.1"/>
</dbReference>
<evidence type="ECO:0000313" key="3">
    <source>
        <dbReference type="Proteomes" id="UP000198519"/>
    </source>
</evidence>
<evidence type="ECO:0000313" key="2">
    <source>
        <dbReference type="EMBL" id="SFM70236.1"/>
    </source>
</evidence>
<keyword evidence="3" id="KW-1185">Reference proteome</keyword>
<reference evidence="3" key="1">
    <citation type="submission" date="2016-10" db="EMBL/GenBank/DDBJ databases">
        <authorList>
            <person name="Varghese N."/>
            <person name="Submissions S."/>
        </authorList>
    </citation>
    <scope>NUCLEOTIDE SEQUENCE [LARGE SCALE GENOMIC DNA]</scope>
    <source>
        <strain evidence="3">CGMCC 1.7061</strain>
    </source>
</reference>
<dbReference type="SUPFAM" id="SSF143120">
    <property type="entry name" value="YefM-like"/>
    <property type="match status" value="1"/>
</dbReference>
<protein>
    <submittedName>
        <fullName evidence="2">Antitoxin YafN</fullName>
    </submittedName>
</protein>
<dbReference type="STRING" id="488535.SAMN04487963_3423"/>